<evidence type="ECO:0000313" key="3">
    <source>
        <dbReference type="Proteomes" id="UP001286313"/>
    </source>
</evidence>
<protein>
    <submittedName>
        <fullName evidence="2">Uncharacterized protein</fullName>
    </submittedName>
</protein>
<proteinExistence type="predicted"/>
<evidence type="ECO:0000313" key="2">
    <source>
        <dbReference type="EMBL" id="KAK3868368.1"/>
    </source>
</evidence>
<comment type="caution">
    <text evidence="2">The sequence shown here is derived from an EMBL/GenBank/DDBJ whole genome shotgun (WGS) entry which is preliminary data.</text>
</comment>
<dbReference type="Proteomes" id="UP001286313">
    <property type="component" value="Unassembled WGS sequence"/>
</dbReference>
<keyword evidence="3" id="KW-1185">Reference proteome</keyword>
<organism evidence="2 3">
    <name type="scientific">Petrolisthes cinctipes</name>
    <name type="common">Flat porcelain crab</name>
    <dbReference type="NCBI Taxonomy" id="88211"/>
    <lineage>
        <taxon>Eukaryota</taxon>
        <taxon>Metazoa</taxon>
        <taxon>Ecdysozoa</taxon>
        <taxon>Arthropoda</taxon>
        <taxon>Crustacea</taxon>
        <taxon>Multicrustacea</taxon>
        <taxon>Malacostraca</taxon>
        <taxon>Eumalacostraca</taxon>
        <taxon>Eucarida</taxon>
        <taxon>Decapoda</taxon>
        <taxon>Pleocyemata</taxon>
        <taxon>Anomura</taxon>
        <taxon>Galatheoidea</taxon>
        <taxon>Porcellanidae</taxon>
        <taxon>Petrolisthes</taxon>
    </lineage>
</organism>
<accession>A0AAE1F8X5</accession>
<name>A0AAE1F8X5_PETCI</name>
<sequence length="79" mass="8659">MVCWSRVTGGDRVKCKECLDPSWVPHDLMPTAVPTKPVGSLEGEGYTPAWSPPPVATQLEYSQGGLSHSPPLPTTWRKR</sequence>
<reference evidence="2" key="1">
    <citation type="submission" date="2023-10" db="EMBL/GenBank/DDBJ databases">
        <title>Genome assemblies of two species of porcelain crab, Petrolisthes cinctipes and Petrolisthes manimaculis (Anomura: Porcellanidae).</title>
        <authorList>
            <person name="Angst P."/>
        </authorList>
    </citation>
    <scope>NUCLEOTIDE SEQUENCE</scope>
    <source>
        <strain evidence="2">PB745_01</strain>
        <tissue evidence="2">Gill</tissue>
    </source>
</reference>
<evidence type="ECO:0000256" key="1">
    <source>
        <dbReference type="SAM" id="MobiDB-lite"/>
    </source>
</evidence>
<dbReference type="EMBL" id="JAWQEG010003027">
    <property type="protein sequence ID" value="KAK3868368.1"/>
    <property type="molecule type" value="Genomic_DNA"/>
</dbReference>
<gene>
    <name evidence="2" type="ORF">Pcinc_026227</name>
</gene>
<feature type="region of interest" description="Disordered" evidence="1">
    <location>
        <begin position="29"/>
        <end position="79"/>
    </location>
</feature>
<dbReference type="AlphaFoldDB" id="A0AAE1F8X5"/>